<reference evidence="1 2" key="1">
    <citation type="submission" date="2015-10" db="EMBL/GenBank/DDBJ databases">
        <title>Draft genome sequence of Streptomyces yokosukanensis DSM 40224, type strain for the species Streptomyces yokosukanensis.</title>
        <authorList>
            <person name="Ruckert C."/>
            <person name="Winkler A."/>
            <person name="Kalinowski J."/>
            <person name="Kampfer P."/>
            <person name="Glaeser S."/>
        </authorList>
    </citation>
    <scope>NUCLEOTIDE SEQUENCE [LARGE SCALE GENOMIC DNA]</scope>
    <source>
        <strain evidence="1 2">DSM 40224</strain>
    </source>
</reference>
<evidence type="ECO:0000313" key="2">
    <source>
        <dbReference type="Proteomes" id="UP000053127"/>
    </source>
</evidence>
<accession>A0A117Q3T4</accession>
<evidence type="ECO:0000313" key="1">
    <source>
        <dbReference type="EMBL" id="KUN07526.1"/>
    </source>
</evidence>
<keyword evidence="2" id="KW-1185">Reference proteome</keyword>
<name>A0A117Q3T4_9ACTN</name>
<proteinExistence type="predicted"/>
<organism evidence="1 2">
    <name type="scientific">Streptomyces yokosukanensis</name>
    <dbReference type="NCBI Taxonomy" id="67386"/>
    <lineage>
        <taxon>Bacteria</taxon>
        <taxon>Bacillati</taxon>
        <taxon>Actinomycetota</taxon>
        <taxon>Actinomycetes</taxon>
        <taxon>Kitasatosporales</taxon>
        <taxon>Streptomycetaceae</taxon>
        <taxon>Streptomyces</taxon>
    </lineage>
</organism>
<dbReference type="AlphaFoldDB" id="A0A117Q3T4"/>
<comment type="caution">
    <text evidence="1">The sequence shown here is derived from an EMBL/GenBank/DDBJ whole genome shotgun (WGS) entry which is preliminary data.</text>
</comment>
<sequence>MPAATVAGLGDHFRTFEGERGQAVGRFSAGAARVDRAVPVRKGSDPVRPATSVSGPAQYPCRMLPMLVRRRHVDYVRVTSMGCRLSA</sequence>
<dbReference type="STRING" id="67386.AQI95_10945"/>
<dbReference type="Proteomes" id="UP000053127">
    <property type="component" value="Unassembled WGS sequence"/>
</dbReference>
<gene>
    <name evidence="1" type="ORF">AQI95_10945</name>
</gene>
<protein>
    <submittedName>
        <fullName evidence="1">Uncharacterized protein</fullName>
    </submittedName>
</protein>
<dbReference type="EMBL" id="LMWN01000012">
    <property type="protein sequence ID" value="KUN07526.1"/>
    <property type="molecule type" value="Genomic_DNA"/>
</dbReference>